<evidence type="ECO:0000256" key="6">
    <source>
        <dbReference type="SAM" id="MobiDB-lite"/>
    </source>
</evidence>
<evidence type="ECO:0000256" key="4">
    <source>
        <dbReference type="ARBA" id="ARBA00023098"/>
    </source>
</evidence>
<dbReference type="SUPFAM" id="SSF56801">
    <property type="entry name" value="Acetyl-CoA synthetase-like"/>
    <property type="match status" value="1"/>
</dbReference>
<dbReference type="CDD" id="cd05907">
    <property type="entry name" value="VL_LC_FACS_like"/>
    <property type="match status" value="1"/>
</dbReference>
<sequence>MQATDAWLEGPARQRQPPRTRYGLEDPVHPSPVREKSVPPLVISPEDANTTDFVLRQETERPDHALFSIPSADGSWSDVSAAEFARDVRAVAKGLIAAGVEQGARVGIMSRTRYEWTLADFAIWFAGCVSVPVYETSSPSQVAWILGDSGASAAFVETGRHENVVRTAAEQEDLPLEHVWQLEGDGLDELRRAGAEVPDAELERRRKSLRLDSVATIIYTSGTTGRPKGCELTHYNFVDLSDNAAAVMGDCVHPGASTIMFLPLAHVFARFIAVLAVATGSRVGHTPDVKNLLGDLQSFSPTFLLAVPRVFEKVYNNSMLKAEDGGKGKIFHAGADTAIAYSRALDSGRVPLPLKLKHALFDKLLYSKIRHAMGGKVEYAVSGGAPLGERLGHFFRGMGVMILEGYGLTETTAPLTVNTPKLNKIGTVGAPLPGNAVKIAEDGEILGKGVCVMRGYYNREDLSGEAFVDGWFRTGDIGELDADGYLRITGRKKEIIVTAGGKNVIPALLEDQIRSHAIVSQCLVLGDQKPFISALVTIDEEALPGWLQRHELGDMSVAEAAGHPKLKAEIQEIIDQANTTVSQAEAIKEFRVVPSDFTEDSGHLTPSMKLKRAQVLKDFQAVVDDIYSGTKPAR</sequence>
<name>A0ABP7CM07_9MICC</name>
<dbReference type="InterPro" id="IPR020845">
    <property type="entry name" value="AMP-binding_CS"/>
</dbReference>
<dbReference type="Gene3D" id="3.40.50.12780">
    <property type="entry name" value="N-terminal domain of ligase-like"/>
    <property type="match status" value="1"/>
</dbReference>
<dbReference type="InterPro" id="IPR000873">
    <property type="entry name" value="AMP-dep_synth/lig_dom"/>
</dbReference>
<keyword evidence="4" id="KW-0443">Lipid metabolism</keyword>
<dbReference type="PANTHER" id="PTHR43272:SF32">
    <property type="entry name" value="AMP-DEPENDENT SYNTHETASE_LIGASE DOMAIN-CONTAINING PROTEIN"/>
    <property type="match status" value="1"/>
</dbReference>
<proteinExistence type="inferred from homology"/>
<evidence type="ECO:0000256" key="5">
    <source>
        <dbReference type="ARBA" id="ARBA00032875"/>
    </source>
</evidence>
<dbReference type="PROSITE" id="PS00455">
    <property type="entry name" value="AMP_BINDING"/>
    <property type="match status" value="1"/>
</dbReference>
<feature type="domain" description="AMP-dependent synthetase/ligase" evidence="7">
    <location>
        <begin position="59"/>
        <end position="457"/>
    </location>
</feature>
<comment type="similarity">
    <text evidence="1">Belongs to the ATP-dependent AMP-binding enzyme family.</text>
</comment>
<gene>
    <name evidence="8" type="ORF">GCM10022377_00480</name>
</gene>
<accession>A0ABP7CM07</accession>
<dbReference type="Pfam" id="PF23562">
    <property type="entry name" value="AMP-binding_C_3"/>
    <property type="match status" value="1"/>
</dbReference>
<evidence type="ECO:0000256" key="2">
    <source>
        <dbReference type="ARBA" id="ARBA00022598"/>
    </source>
</evidence>
<dbReference type="Pfam" id="PF00501">
    <property type="entry name" value="AMP-binding"/>
    <property type="match status" value="1"/>
</dbReference>
<dbReference type="Proteomes" id="UP001501536">
    <property type="component" value="Unassembled WGS sequence"/>
</dbReference>
<organism evidence="8 9">
    <name type="scientific">Zhihengliuella alba</name>
    <dbReference type="NCBI Taxonomy" id="547018"/>
    <lineage>
        <taxon>Bacteria</taxon>
        <taxon>Bacillati</taxon>
        <taxon>Actinomycetota</taxon>
        <taxon>Actinomycetes</taxon>
        <taxon>Micrococcales</taxon>
        <taxon>Micrococcaceae</taxon>
        <taxon>Zhihengliuella</taxon>
    </lineage>
</organism>
<dbReference type="PANTHER" id="PTHR43272">
    <property type="entry name" value="LONG-CHAIN-FATTY-ACID--COA LIGASE"/>
    <property type="match status" value="1"/>
</dbReference>
<keyword evidence="3" id="KW-0276">Fatty acid metabolism</keyword>
<feature type="region of interest" description="Disordered" evidence="6">
    <location>
        <begin position="1"/>
        <end position="42"/>
    </location>
</feature>
<keyword evidence="2" id="KW-0436">Ligase</keyword>
<evidence type="ECO:0000313" key="9">
    <source>
        <dbReference type="Proteomes" id="UP001501536"/>
    </source>
</evidence>
<keyword evidence="9" id="KW-1185">Reference proteome</keyword>
<evidence type="ECO:0000256" key="3">
    <source>
        <dbReference type="ARBA" id="ARBA00022832"/>
    </source>
</evidence>
<reference evidence="9" key="1">
    <citation type="journal article" date="2019" name="Int. J. Syst. Evol. Microbiol.">
        <title>The Global Catalogue of Microorganisms (GCM) 10K type strain sequencing project: providing services to taxonomists for standard genome sequencing and annotation.</title>
        <authorList>
            <consortium name="The Broad Institute Genomics Platform"/>
            <consortium name="The Broad Institute Genome Sequencing Center for Infectious Disease"/>
            <person name="Wu L."/>
            <person name="Ma J."/>
        </authorList>
    </citation>
    <scope>NUCLEOTIDE SEQUENCE [LARGE SCALE GENOMIC DNA]</scope>
    <source>
        <strain evidence="9">JCM 16961</strain>
    </source>
</reference>
<evidence type="ECO:0000313" key="8">
    <source>
        <dbReference type="EMBL" id="GAA3692046.1"/>
    </source>
</evidence>
<evidence type="ECO:0000256" key="1">
    <source>
        <dbReference type="ARBA" id="ARBA00006432"/>
    </source>
</evidence>
<dbReference type="InterPro" id="IPR042099">
    <property type="entry name" value="ANL_N_sf"/>
</dbReference>
<protein>
    <recommendedName>
        <fullName evidence="5">Acyl-CoA synthetase</fullName>
    </recommendedName>
</protein>
<feature type="compositionally biased region" description="Basic and acidic residues" evidence="6">
    <location>
        <begin position="22"/>
        <end position="37"/>
    </location>
</feature>
<comment type="caution">
    <text evidence="8">The sequence shown here is derived from an EMBL/GenBank/DDBJ whole genome shotgun (WGS) entry which is preliminary data.</text>
</comment>
<evidence type="ECO:0000259" key="7">
    <source>
        <dbReference type="Pfam" id="PF00501"/>
    </source>
</evidence>
<dbReference type="EMBL" id="BAABCJ010000001">
    <property type="protein sequence ID" value="GAA3692046.1"/>
    <property type="molecule type" value="Genomic_DNA"/>
</dbReference>